<comment type="caution">
    <text evidence="1">The sequence shown here is derived from an EMBL/GenBank/DDBJ whole genome shotgun (WGS) entry which is preliminary data.</text>
</comment>
<accession>A0A8S9MZ93</accession>
<gene>
    <name evidence="1" type="ORF">F2Q69_00052393</name>
</gene>
<evidence type="ECO:0000313" key="1">
    <source>
        <dbReference type="EMBL" id="KAF3486287.1"/>
    </source>
</evidence>
<protein>
    <submittedName>
        <fullName evidence="1">Uncharacterized protein</fullName>
    </submittedName>
</protein>
<sequence>MLLGPEGHFWSPKATLDPEVAFRTRRLSKDPEVVWEPGGPGGRLGTRRSFGNPEVLDPEVVFMTRRSFGNPEVLDPEVVFRTRRSTRTRGLLLNPELDQTEVFMSDHASPTARIIPSDHSVHADHNFPLDHADQTVRTDPSDHLDRTARAVHRIDPQTSVLELSFEPRPRDGFDRPTSLLSQTIQHSKTDSQARFNLEREESEDVHRFSLMALLVRHACPEGCPDVLASVPDPLMDLSHPYFTKAWKLSCLKTCLTPVHILVMKINRRVMWSVRRVCGSSFRFVSIGVSVEILRRKQVGLFLACFHSLRSDLSDLHSLHSDLSGLRKVLL</sequence>
<dbReference type="AlphaFoldDB" id="A0A8S9MZ93"/>
<name>A0A8S9MZ93_BRACR</name>
<proteinExistence type="predicted"/>
<evidence type="ECO:0000313" key="2">
    <source>
        <dbReference type="Proteomes" id="UP000712600"/>
    </source>
</evidence>
<organism evidence="1 2">
    <name type="scientific">Brassica cretica</name>
    <name type="common">Mustard</name>
    <dbReference type="NCBI Taxonomy" id="69181"/>
    <lineage>
        <taxon>Eukaryota</taxon>
        <taxon>Viridiplantae</taxon>
        <taxon>Streptophyta</taxon>
        <taxon>Embryophyta</taxon>
        <taxon>Tracheophyta</taxon>
        <taxon>Spermatophyta</taxon>
        <taxon>Magnoliopsida</taxon>
        <taxon>eudicotyledons</taxon>
        <taxon>Gunneridae</taxon>
        <taxon>Pentapetalae</taxon>
        <taxon>rosids</taxon>
        <taxon>malvids</taxon>
        <taxon>Brassicales</taxon>
        <taxon>Brassicaceae</taxon>
        <taxon>Brassiceae</taxon>
        <taxon>Brassica</taxon>
    </lineage>
</organism>
<reference evidence="1" key="1">
    <citation type="submission" date="2019-12" db="EMBL/GenBank/DDBJ databases">
        <title>Genome sequencing and annotation of Brassica cretica.</title>
        <authorList>
            <person name="Studholme D.J."/>
            <person name="Sarris P."/>
        </authorList>
    </citation>
    <scope>NUCLEOTIDE SEQUENCE</scope>
    <source>
        <strain evidence="1">PFS-109/04</strain>
        <tissue evidence="1">Leaf</tissue>
    </source>
</reference>
<dbReference type="EMBL" id="QGKX02002183">
    <property type="protein sequence ID" value="KAF3486287.1"/>
    <property type="molecule type" value="Genomic_DNA"/>
</dbReference>
<dbReference type="Proteomes" id="UP000712600">
    <property type="component" value="Unassembled WGS sequence"/>
</dbReference>